<dbReference type="EMBL" id="JAMKFB020000008">
    <property type="protein sequence ID" value="KAL0187021.1"/>
    <property type="molecule type" value="Genomic_DNA"/>
</dbReference>
<dbReference type="Proteomes" id="UP001529510">
    <property type="component" value="Unassembled WGS sequence"/>
</dbReference>
<proteinExistence type="predicted"/>
<dbReference type="AlphaFoldDB" id="A0ABD0QPD0"/>
<feature type="compositionally biased region" description="Polar residues" evidence="1">
    <location>
        <begin position="54"/>
        <end position="81"/>
    </location>
</feature>
<gene>
    <name evidence="2" type="ORF">M9458_018691</name>
</gene>
<sequence>MTAERPLRTLRQGNWSLESYVEEFFELSNRVEEVKEHSSSRHSAPVEMHCTELRSMTQSPATTNHDSRSPSPQWTESQSRKQQSHRTWERQHSGLLRSLSQDCPT</sequence>
<evidence type="ECO:0000313" key="3">
    <source>
        <dbReference type="Proteomes" id="UP001529510"/>
    </source>
</evidence>
<feature type="non-terminal residue" evidence="2">
    <location>
        <position position="105"/>
    </location>
</feature>
<reference evidence="2 3" key="1">
    <citation type="submission" date="2024-05" db="EMBL/GenBank/DDBJ databases">
        <title>Genome sequencing and assembly of Indian major carp, Cirrhinus mrigala (Hamilton, 1822).</title>
        <authorList>
            <person name="Mohindra V."/>
            <person name="Chowdhury L.M."/>
            <person name="Lal K."/>
            <person name="Jena J.K."/>
        </authorList>
    </citation>
    <scope>NUCLEOTIDE SEQUENCE [LARGE SCALE GENOMIC DNA]</scope>
    <source>
        <strain evidence="2">CM1030</strain>
        <tissue evidence="2">Blood</tissue>
    </source>
</reference>
<keyword evidence="3" id="KW-1185">Reference proteome</keyword>
<organism evidence="2 3">
    <name type="scientific">Cirrhinus mrigala</name>
    <name type="common">Mrigala</name>
    <dbReference type="NCBI Taxonomy" id="683832"/>
    <lineage>
        <taxon>Eukaryota</taxon>
        <taxon>Metazoa</taxon>
        <taxon>Chordata</taxon>
        <taxon>Craniata</taxon>
        <taxon>Vertebrata</taxon>
        <taxon>Euteleostomi</taxon>
        <taxon>Actinopterygii</taxon>
        <taxon>Neopterygii</taxon>
        <taxon>Teleostei</taxon>
        <taxon>Ostariophysi</taxon>
        <taxon>Cypriniformes</taxon>
        <taxon>Cyprinidae</taxon>
        <taxon>Labeoninae</taxon>
        <taxon>Labeonini</taxon>
        <taxon>Cirrhinus</taxon>
    </lineage>
</organism>
<evidence type="ECO:0000256" key="1">
    <source>
        <dbReference type="SAM" id="MobiDB-lite"/>
    </source>
</evidence>
<protein>
    <recommendedName>
        <fullName evidence="4">Retrotransposon gag domain-containing protein</fullName>
    </recommendedName>
</protein>
<evidence type="ECO:0008006" key="4">
    <source>
        <dbReference type="Google" id="ProtNLM"/>
    </source>
</evidence>
<comment type="caution">
    <text evidence="2">The sequence shown here is derived from an EMBL/GenBank/DDBJ whole genome shotgun (WGS) entry which is preliminary data.</text>
</comment>
<name>A0ABD0QPD0_CIRMR</name>
<accession>A0ABD0QPD0</accession>
<evidence type="ECO:0000313" key="2">
    <source>
        <dbReference type="EMBL" id="KAL0187021.1"/>
    </source>
</evidence>
<feature type="region of interest" description="Disordered" evidence="1">
    <location>
        <begin position="34"/>
        <end position="105"/>
    </location>
</feature>